<dbReference type="InterPro" id="IPR006593">
    <property type="entry name" value="Cyt_b561/ferric_Rdtase_TM"/>
</dbReference>
<dbReference type="SMART" id="SM00665">
    <property type="entry name" value="B561"/>
    <property type="match status" value="1"/>
</dbReference>
<accession>A0A0N4T1E8</accession>
<dbReference type="PANTHER" id="PTHR23130">
    <property type="entry name" value="CYTOCHROME B561 AND DOMON DOMAIN-CONTAINING PROTEIN"/>
    <property type="match status" value="1"/>
</dbReference>
<dbReference type="InterPro" id="IPR005018">
    <property type="entry name" value="DOMON_domain"/>
</dbReference>
<feature type="transmembrane region" description="Helical" evidence="8">
    <location>
        <begin position="403"/>
        <end position="424"/>
    </location>
</feature>
<feature type="transmembrane region" description="Helical" evidence="8">
    <location>
        <begin position="358"/>
        <end position="382"/>
    </location>
</feature>
<dbReference type="GO" id="GO:0016020">
    <property type="term" value="C:membrane"/>
    <property type="evidence" value="ECO:0007669"/>
    <property type="project" value="UniProtKB-SubCell"/>
</dbReference>
<dbReference type="CDD" id="cd08760">
    <property type="entry name" value="Cyt_b561_FRRS1_like"/>
    <property type="match status" value="1"/>
</dbReference>
<keyword evidence="12" id="KW-1185">Reference proteome</keyword>
<keyword evidence="3 8" id="KW-0812">Transmembrane</keyword>
<dbReference type="Pfam" id="PF03351">
    <property type="entry name" value="DOMON"/>
    <property type="match status" value="1"/>
</dbReference>
<dbReference type="Proteomes" id="UP000278627">
    <property type="component" value="Unassembled WGS sequence"/>
</dbReference>
<evidence type="ECO:0000313" key="11">
    <source>
        <dbReference type="EMBL" id="VDN83150.1"/>
    </source>
</evidence>
<dbReference type="PROSITE" id="PS50836">
    <property type="entry name" value="DOMON"/>
    <property type="match status" value="1"/>
</dbReference>
<keyword evidence="5" id="KW-0249">Electron transport</keyword>
<evidence type="ECO:0000256" key="1">
    <source>
        <dbReference type="ARBA" id="ARBA00004370"/>
    </source>
</evidence>
<feature type="domain" description="DOMON" evidence="9">
    <location>
        <begin position="102"/>
        <end position="230"/>
    </location>
</feature>
<gene>
    <name evidence="11" type="ORF">BPAG_LOCUS1964</name>
</gene>
<evidence type="ECO:0000259" key="9">
    <source>
        <dbReference type="PROSITE" id="PS50836"/>
    </source>
</evidence>
<evidence type="ECO:0000256" key="4">
    <source>
        <dbReference type="ARBA" id="ARBA00022729"/>
    </source>
</evidence>
<evidence type="ECO:0000256" key="2">
    <source>
        <dbReference type="ARBA" id="ARBA00022448"/>
    </source>
</evidence>
<feature type="transmembrane region" description="Helical" evidence="8">
    <location>
        <begin position="69"/>
        <end position="94"/>
    </location>
</feature>
<reference evidence="11 12" key="2">
    <citation type="submission" date="2018-11" db="EMBL/GenBank/DDBJ databases">
        <authorList>
            <consortium name="Pathogen Informatics"/>
        </authorList>
    </citation>
    <scope>NUCLEOTIDE SEQUENCE [LARGE SCALE GENOMIC DNA]</scope>
</reference>
<feature type="domain" description="Cytochrome b561" evidence="10">
    <location>
        <begin position="235"/>
        <end position="454"/>
    </location>
</feature>
<keyword evidence="7 8" id="KW-0472">Membrane</keyword>
<keyword evidence="6 8" id="KW-1133">Transmembrane helix</keyword>
<reference evidence="13" key="1">
    <citation type="submission" date="2017-02" db="UniProtKB">
        <authorList>
            <consortium name="WormBaseParasite"/>
        </authorList>
    </citation>
    <scope>IDENTIFICATION</scope>
</reference>
<evidence type="ECO:0000256" key="5">
    <source>
        <dbReference type="ARBA" id="ARBA00022982"/>
    </source>
</evidence>
<dbReference type="Gene3D" id="1.20.120.1770">
    <property type="match status" value="1"/>
</dbReference>
<dbReference type="AlphaFoldDB" id="A0A0N4T1E8"/>
<sequence>MDDTNCLQIISKFHLRRVFWNDFHEWLKIACDLLTGFSHSSHFSYLHPEKSHFEVAVFLRKGFVAVSSYYMYTTISSVIVVVIALFIACIFISANCEEKRDCEKIISYALEPDDSWVVVELFYNTTHPDTNYAAIGFSKDTQMGDEGVTHCGLGEMNQAGVFLSQNDGKRNIPLNLTAENTAKYVELLEASHTSSSIYCKFRQKVAPDETAQKARVPDLNRTYYLLLAYGKTNKYEELDIHSLDERSKDFPLFISTPINIAERERAPLAPVKPRTNRILMLVGWMWLIPSAIAAARYLREYWPETRPFGLKIWFHIHRTTNYLAIILIIVGVLSVFIGKEWRWTGPAVSKTIKRNLSAGAIHSIIGAITVGVMLIQPVGALLRCDEGSKSRIIFNWSHRIFGFLSFLLGQISIILSVIFFRLWVARWAAIILYVLYLILIALLFFLIKKTNSLKGQQNISVTYAGRHYHQEQIVIAEAKYDNKTNRLTVLIMLVFTALSALITIIMTALMLASM</sequence>
<proteinExistence type="predicted"/>
<name>A0A0N4T1E8_BRUPA</name>
<dbReference type="WBParaSite" id="BPAG_0000199401-mRNA-1">
    <property type="protein sequence ID" value="BPAG_0000199401-mRNA-1"/>
    <property type="gene ID" value="BPAG_0000199401"/>
</dbReference>
<comment type="subcellular location">
    <subcellularLocation>
        <location evidence="1">Membrane</location>
    </subcellularLocation>
</comment>
<evidence type="ECO:0000256" key="3">
    <source>
        <dbReference type="ARBA" id="ARBA00022692"/>
    </source>
</evidence>
<organism evidence="13">
    <name type="scientific">Brugia pahangi</name>
    <name type="common">Filarial nematode worm</name>
    <dbReference type="NCBI Taxonomy" id="6280"/>
    <lineage>
        <taxon>Eukaryota</taxon>
        <taxon>Metazoa</taxon>
        <taxon>Ecdysozoa</taxon>
        <taxon>Nematoda</taxon>
        <taxon>Chromadorea</taxon>
        <taxon>Rhabditida</taxon>
        <taxon>Spirurina</taxon>
        <taxon>Spiruromorpha</taxon>
        <taxon>Filarioidea</taxon>
        <taxon>Onchocercidae</taxon>
        <taxon>Brugia</taxon>
    </lineage>
</organism>
<feature type="transmembrane region" description="Helical" evidence="8">
    <location>
        <begin position="489"/>
        <end position="512"/>
    </location>
</feature>
<dbReference type="EMBL" id="UZAD01000211">
    <property type="protein sequence ID" value="VDN83150.1"/>
    <property type="molecule type" value="Genomic_DNA"/>
</dbReference>
<feature type="transmembrane region" description="Helical" evidence="8">
    <location>
        <begin position="319"/>
        <end position="338"/>
    </location>
</feature>
<feature type="transmembrane region" description="Helical" evidence="8">
    <location>
        <begin position="430"/>
        <end position="447"/>
    </location>
</feature>
<evidence type="ECO:0000313" key="13">
    <source>
        <dbReference type="WBParaSite" id="BPAG_0000199401-mRNA-1"/>
    </source>
</evidence>
<evidence type="ECO:0000313" key="12">
    <source>
        <dbReference type="Proteomes" id="UP000278627"/>
    </source>
</evidence>
<evidence type="ECO:0000256" key="7">
    <source>
        <dbReference type="ARBA" id="ARBA00023136"/>
    </source>
</evidence>
<dbReference type="STRING" id="6280.A0A0N4T1E8"/>
<keyword evidence="2" id="KW-0813">Transport</keyword>
<evidence type="ECO:0000256" key="8">
    <source>
        <dbReference type="SAM" id="Phobius"/>
    </source>
</evidence>
<evidence type="ECO:0000259" key="10">
    <source>
        <dbReference type="PROSITE" id="PS50939"/>
    </source>
</evidence>
<dbReference type="PROSITE" id="PS50939">
    <property type="entry name" value="CYTOCHROME_B561"/>
    <property type="match status" value="1"/>
</dbReference>
<protein>
    <submittedName>
        <fullName evidence="13">Cytochrome b561 domain-containing protein</fullName>
    </submittedName>
</protein>
<dbReference type="PANTHER" id="PTHR23130:SF171">
    <property type="entry name" value="OS01G0895300 PROTEIN"/>
    <property type="match status" value="1"/>
</dbReference>
<evidence type="ECO:0000256" key="6">
    <source>
        <dbReference type="ARBA" id="ARBA00022989"/>
    </source>
</evidence>
<keyword evidence="4" id="KW-0732">Signal</keyword>